<proteinExistence type="predicted"/>
<protein>
    <submittedName>
        <fullName evidence="1">Uncharacterized protein</fullName>
    </submittedName>
</protein>
<dbReference type="AlphaFoldDB" id="F2BCW1"/>
<gene>
    <name evidence="1" type="ORF">HMPREF9123_1591</name>
</gene>
<reference evidence="1 2" key="1">
    <citation type="submission" date="2011-02" db="EMBL/GenBank/DDBJ databases">
        <authorList>
            <person name="Muzny D."/>
            <person name="Qin X."/>
            <person name="Deng J."/>
            <person name="Jiang H."/>
            <person name="Liu Y."/>
            <person name="Qu J."/>
            <person name="Song X.-Z."/>
            <person name="Zhang L."/>
            <person name="Thornton R."/>
            <person name="Coyle M."/>
            <person name="Francisco L."/>
            <person name="Jackson L."/>
            <person name="Javaid M."/>
            <person name="Korchina V."/>
            <person name="Kovar C."/>
            <person name="Mata R."/>
            <person name="Mathew T."/>
            <person name="Ngo R."/>
            <person name="Nguyen L."/>
            <person name="Nguyen N."/>
            <person name="Okwuonu G."/>
            <person name="Ongeri F."/>
            <person name="Pham C."/>
            <person name="Simmons D."/>
            <person name="Wilczek-Boney K."/>
            <person name="Hale W."/>
            <person name="Jakkamsetti A."/>
            <person name="Pham P."/>
            <person name="Ruth R."/>
            <person name="San Lucas F."/>
            <person name="Warren J."/>
            <person name="Zhang J."/>
            <person name="Zhao Z."/>
            <person name="Zhou C."/>
            <person name="Zhu D."/>
            <person name="Lee S."/>
            <person name="Bess C."/>
            <person name="Blankenburg K."/>
            <person name="Forbes L."/>
            <person name="Fu Q."/>
            <person name="Gubbala S."/>
            <person name="Hirani K."/>
            <person name="Jayaseelan J.C."/>
            <person name="Lara F."/>
            <person name="Munidasa M."/>
            <person name="Palculict T."/>
            <person name="Patil S."/>
            <person name="Pu L.-L."/>
            <person name="Saada N."/>
            <person name="Tang L."/>
            <person name="Weissenberger G."/>
            <person name="Zhu Y."/>
            <person name="Hemphill L."/>
            <person name="Shang Y."/>
            <person name="Youmans B."/>
            <person name="Ayvaz T."/>
            <person name="Ross M."/>
            <person name="Santibanez J."/>
            <person name="Aqrawi P."/>
            <person name="Gross S."/>
            <person name="Joshi V."/>
            <person name="Fowler G."/>
            <person name="Nazareth L."/>
            <person name="Reid J."/>
            <person name="Worley K."/>
            <person name="Petrosino J."/>
            <person name="Highlander S."/>
            <person name="Gibbs R."/>
        </authorList>
    </citation>
    <scope>NUCLEOTIDE SEQUENCE [LARGE SCALE GENOMIC DNA]</scope>
    <source>
        <strain evidence="1 2">ATCC BAA-1200</strain>
    </source>
</reference>
<accession>F2BCW1</accession>
<evidence type="ECO:0000313" key="1">
    <source>
        <dbReference type="EMBL" id="EGF10710.1"/>
    </source>
</evidence>
<comment type="caution">
    <text evidence="1">The sequence shown here is derived from an EMBL/GenBank/DDBJ whole genome shotgun (WGS) entry which is preliminary data.</text>
</comment>
<dbReference type="HOGENOM" id="CLU_3273171_0_0_4"/>
<dbReference type="EMBL" id="AFAY01000031">
    <property type="protein sequence ID" value="EGF10710.1"/>
    <property type="molecule type" value="Genomic_DNA"/>
</dbReference>
<name>F2BCW1_9NEIS</name>
<organism evidence="1 2">
    <name type="scientific">Neisseria bacilliformis ATCC BAA-1200</name>
    <dbReference type="NCBI Taxonomy" id="888742"/>
    <lineage>
        <taxon>Bacteria</taxon>
        <taxon>Pseudomonadati</taxon>
        <taxon>Pseudomonadota</taxon>
        <taxon>Betaproteobacteria</taxon>
        <taxon>Neisseriales</taxon>
        <taxon>Neisseriaceae</taxon>
        <taxon>Neisseria</taxon>
    </lineage>
</organism>
<dbReference type="Proteomes" id="UP000004105">
    <property type="component" value="Unassembled WGS sequence"/>
</dbReference>
<sequence length="41" mass="5099">MIIVKQTLAFVRRKVIFCGQAVRRQRRQLLYFVKTLNDFWR</sequence>
<evidence type="ECO:0000313" key="2">
    <source>
        <dbReference type="Proteomes" id="UP000004105"/>
    </source>
</evidence>
<keyword evidence="2" id="KW-1185">Reference proteome</keyword>